<feature type="transmembrane region" description="Helical" evidence="6">
    <location>
        <begin position="7"/>
        <end position="26"/>
    </location>
</feature>
<dbReference type="PROSITE" id="PS50850">
    <property type="entry name" value="MFS"/>
    <property type="match status" value="1"/>
</dbReference>
<evidence type="ECO:0000256" key="5">
    <source>
        <dbReference type="ARBA" id="ARBA00023136"/>
    </source>
</evidence>
<sequence length="398" mass="42935">MDSKKVIFISLIICYIGFGVINPILAPLIREMGLEERHAGIVISIAALVLLVTAPVWGRLSDRFGRKRIIVTGFLGFSISLAVFALLGWIGMKGILSLNLVFVLLLFSRVLFGLFFPAITSASQALMADVTTTSERSAGMAIIGAATGIGFIIGPAIGAALSSIHLVFPVIITSILSLCAMVLIIVNIPPTKPTLTKKQIKVNLKQVGLRPYLFIGICLMVMIVMLQITTGFFIQDRFSLDAKETAIWFGIGLFCVGFMMALVQMTIVQKRTLPPHILVRIGLPVFIVSFLILIFIHHLAGFIIAFMLIGAGGGFLMPGYTTGISLAVGEDDQGAAGGLTAAATGIGSLLAPVMGTELYRFHPEAPYWTCIFISIFLTIYVFVSHRSLTLQRAKELAN</sequence>
<dbReference type="GO" id="GO:0022857">
    <property type="term" value="F:transmembrane transporter activity"/>
    <property type="evidence" value="ECO:0007669"/>
    <property type="project" value="InterPro"/>
</dbReference>
<dbReference type="SUPFAM" id="SSF103473">
    <property type="entry name" value="MFS general substrate transporter"/>
    <property type="match status" value="1"/>
</dbReference>
<reference evidence="8 9" key="1">
    <citation type="submission" date="2018-05" db="EMBL/GenBank/DDBJ databases">
        <title>Genomic Encyclopedia of Type Strains, Phase IV (KMG-IV): sequencing the most valuable type-strain genomes for metagenomic binning, comparative biology and taxonomic classification.</title>
        <authorList>
            <person name="Goeker M."/>
        </authorList>
    </citation>
    <scope>NUCLEOTIDE SEQUENCE [LARGE SCALE GENOMIC DNA]</scope>
    <source>
        <strain evidence="8 9">DSM 28556</strain>
    </source>
</reference>
<evidence type="ECO:0000259" key="7">
    <source>
        <dbReference type="PROSITE" id="PS50850"/>
    </source>
</evidence>
<dbReference type="PANTHER" id="PTHR23546:SF1">
    <property type="entry name" value="MEMBRANE PROTEIN"/>
    <property type="match status" value="1"/>
</dbReference>
<feature type="transmembrane region" description="Helical" evidence="6">
    <location>
        <begin position="277"/>
        <end position="296"/>
    </location>
</feature>
<keyword evidence="3 6" id="KW-0812">Transmembrane</keyword>
<dbReference type="InterPro" id="IPR001958">
    <property type="entry name" value="Tet-R_TetA/multi-R_MdtG-like"/>
</dbReference>
<organism evidence="8 9">
    <name type="scientific">Pseudogracilibacillus auburnensis</name>
    <dbReference type="NCBI Taxonomy" id="1494959"/>
    <lineage>
        <taxon>Bacteria</taxon>
        <taxon>Bacillati</taxon>
        <taxon>Bacillota</taxon>
        <taxon>Bacilli</taxon>
        <taxon>Bacillales</taxon>
        <taxon>Bacillaceae</taxon>
        <taxon>Pseudogracilibacillus</taxon>
    </lineage>
</organism>
<feature type="transmembrane region" description="Helical" evidence="6">
    <location>
        <begin position="69"/>
        <end position="90"/>
    </location>
</feature>
<evidence type="ECO:0000256" key="2">
    <source>
        <dbReference type="ARBA" id="ARBA00022448"/>
    </source>
</evidence>
<feature type="transmembrane region" description="Helical" evidence="6">
    <location>
        <begin position="38"/>
        <end position="57"/>
    </location>
</feature>
<dbReference type="InterPro" id="IPR011701">
    <property type="entry name" value="MFS"/>
</dbReference>
<evidence type="ECO:0000256" key="3">
    <source>
        <dbReference type="ARBA" id="ARBA00022692"/>
    </source>
</evidence>
<feature type="transmembrane region" description="Helical" evidence="6">
    <location>
        <begin position="302"/>
        <end position="328"/>
    </location>
</feature>
<feature type="transmembrane region" description="Helical" evidence="6">
    <location>
        <begin position="167"/>
        <end position="188"/>
    </location>
</feature>
<dbReference type="PANTHER" id="PTHR23546">
    <property type="entry name" value="TRANSPORT PROTEIN"/>
    <property type="match status" value="1"/>
</dbReference>
<evidence type="ECO:0000313" key="8">
    <source>
        <dbReference type="EMBL" id="PXW83825.1"/>
    </source>
</evidence>
<proteinExistence type="predicted"/>
<dbReference type="OrthoDB" id="9793283at2"/>
<dbReference type="InterPro" id="IPR036259">
    <property type="entry name" value="MFS_trans_sf"/>
</dbReference>
<dbReference type="Proteomes" id="UP000247978">
    <property type="component" value="Unassembled WGS sequence"/>
</dbReference>
<dbReference type="AlphaFoldDB" id="A0A2V3VUZ2"/>
<protein>
    <submittedName>
        <fullName evidence="8">Putative MFS family arabinose efflux permease</fullName>
    </submittedName>
</protein>
<evidence type="ECO:0000256" key="6">
    <source>
        <dbReference type="SAM" id="Phobius"/>
    </source>
</evidence>
<feature type="transmembrane region" description="Helical" evidence="6">
    <location>
        <begin position="96"/>
        <end position="119"/>
    </location>
</feature>
<evidence type="ECO:0000313" key="9">
    <source>
        <dbReference type="Proteomes" id="UP000247978"/>
    </source>
</evidence>
<evidence type="ECO:0000256" key="1">
    <source>
        <dbReference type="ARBA" id="ARBA00004651"/>
    </source>
</evidence>
<dbReference type="RefSeq" id="WP_110396688.1">
    <property type="nucleotide sequence ID" value="NZ_JBHUHB010000001.1"/>
</dbReference>
<dbReference type="Pfam" id="PF07690">
    <property type="entry name" value="MFS_1"/>
    <property type="match status" value="1"/>
</dbReference>
<keyword evidence="5 6" id="KW-0472">Membrane</keyword>
<keyword evidence="9" id="KW-1185">Reference proteome</keyword>
<feature type="domain" description="Major facilitator superfamily (MFS) profile" evidence="7">
    <location>
        <begin position="3"/>
        <end position="389"/>
    </location>
</feature>
<dbReference type="Gene3D" id="1.20.1250.20">
    <property type="entry name" value="MFS general substrate transporter like domains"/>
    <property type="match status" value="1"/>
</dbReference>
<comment type="subcellular location">
    <subcellularLocation>
        <location evidence="1">Cell membrane</location>
        <topology evidence="1">Multi-pass membrane protein</topology>
    </subcellularLocation>
</comment>
<keyword evidence="2" id="KW-0813">Transport</keyword>
<dbReference type="GO" id="GO:0005886">
    <property type="term" value="C:plasma membrane"/>
    <property type="evidence" value="ECO:0007669"/>
    <property type="project" value="UniProtKB-SubCell"/>
</dbReference>
<feature type="transmembrane region" description="Helical" evidence="6">
    <location>
        <begin position="140"/>
        <end position="161"/>
    </location>
</feature>
<accession>A0A2V3VUZ2</accession>
<dbReference type="InterPro" id="IPR020846">
    <property type="entry name" value="MFS_dom"/>
</dbReference>
<feature type="transmembrane region" description="Helical" evidence="6">
    <location>
        <begin position="335"/>
        <end position="353"/>
    </location>
</feature>
<dbReference type="PRINTS" id="PR01035">
    <property type="entry name" value="TCRTETA"/>
</dbReference>
<keyword evidence="4 6" id="KW-1133">Transmembrane helix</keyword>
<feature type="transmembrane region" description="Helical" evidence="6">
    <location>
        <begin position="209"/>
        <end position="234"/>
    </location>
</feature>
<gene>
    <name evidence="8" type="ORF">DFR56_114110</name>
</gene>
<feature type="transmembrane region" description="Helical" evidence="6">
    <location>
        <begin position="246"/>
        <end position="265"/>
    </location>
</feature>
<comment type="caution">
    <text evidence="8">The sequence shown here is derived from an EMBL/GenBank/DDBJ whole genome shotgun (WGS) entry which is preliminary data.</text>
</comment>
<name>A0A2V3VUZ2_9BACI</name>
<evidence type="ECO:0000256" key="4">
    <source>
        <dbReference type="ARBA" id="ARBA00022989"/>
    </source>
</evidence>
<feature type="transmembrane region" description="Helical" evidence="6">
    <location>
        <begin position="365"/>
        <end position="383"/>
    </location>
</feature>
<dbReference type="EMBL" id="QJJQ01000014">
    <property type="protein sequence ID" value="PXW83825.1"/>
    <property type="molecule type" value="Genomic_DNA"/>
</dbReference>